<dbReference type="RefSeq" id="WP_336823629.1">
    <property type="nucleotide sequence ID" value="NZ_JBHTLT010000131.1"/>
</dbReference>
<feature type="signal peptide" evidence="2">
    <location>
        <begin position="1"/>
        <end position="20"/>
    </location>
</feature>
<feature type="region of interest" description="Disordered" evidence="1">
    <location>
        <begin position="22"/>
        <end position="67"/>
    </location>
</feature>
<evidence type="ECO:0000313" key="4">
    <source>
        <dbReference type="Proteomes" id="UP001597231"/>
    </source>
</evidence>
<keyword evidence="4" id="KW-1185">Reference proteome</keyword>
<evidence type="ECO:0000256" key="2">
    <source>
        <dbReference type="SAM" id="SignalP"/>
    </source>
</evidence>
<evidence type="ECO:0008006" key="5">
    <source>
        <dbReference type="Google" id="ProtNLM"/>
    </source>
</evidence>
<evidence type="ECO:0000313" key="3">
    <source>
        <dbReference type="EMBL" id="MFD1206892.1"/>
    </source>
</evidence>
<proteinExistence type="predicted"/>
<sequence>MKKVYILAIGLLILSGCASKENEQSNESPIVENSVEEQQTEGNNVVEENDTDDSKVVEGNETETIENQDDPVLSSYEEYNKIEETIDADQLTSEILTDNQNKRVILFKDQNSVEIYKSIYIKNSRHLKIIQLEGDGLLFNGTI</sequence>
<feature type="chain" id="PRO_5046715104" description="Lipoprotein" evidence="2">
    <location>
        <begin position="21"/>
        <end position="143"/>
    </location>
</feature>
<comment type="caution">
    <text evidence="3">The sequence shown here is derived from an EMBL/GenBank/DDBJ whole genome shotgun (WGS) entry which is preliminary data.</text>
</comment>
<accession>A0ABW3U5N6</accession>
<dbReference type="Proteomes" id="UP001597231">
    <property type="component" value="Unassembled WGS sequence"/>
</dbReference>
<dbReference type="PROSITE" id="PS51257">
    <property type="entry name" value="PROKAR_LIPOPROTEIN"/>
    <property type="match status" value="1"/>
</dbReference>
<gene>
    <name evidence="3" type="ORF">ACFQ38_17480</name>
</gene>
<organism evidence="3 4">
    <name type="scientific">Sporosarcina contaminans</name>
    <dbReference type="NCBI Taxonomy" id="633403"/>
    <lineage>
        <taxon>Bacteria</taxon>
        <taxon>Bacillati</taxon>
        <taxon>Bacillota</taxon>
        <taxon>Bacilli</taxon>
        <taxon>Bacillales</taxon>
        <taxon>Caryophanaceae</taxon>
        <taxon>Sporosarcina</taxon>
    </lineage>
</organism>
<evidence type="ECO:0000256" key="1">
    <source>
        <dbReference type="SAM" id="MobiDB-lite"/>
    </source>
</evidence>
<name>A0ABW3U5N6_9BACL</name>
<keyword evidence="2" id="KW-0732">Signal</keyword>
<protein>
    <recommendedName>
        <fullName evidence="5">Lipoprotein</fullName>
    </recommendedName>
</protein>
<reference evidence="4" key="1">
    <citation type="journal article" date="2019" name="Int. J. Syst. Evol. Microbiol.">
        <title>The Global Catalogue of Microorganisms (GCM) 10K type strain sequencing project: providing services to taxonomists for standard genome sequencing and annotation.</title>
        <authorList>
            <consortium name="The Broad Institute Genomics Platform"/>
            <consortium name="The Broad Institute Genome Sequencing Center for Infectious Disease"/>
            <person name="Wu L."/>
            <person name="Ma J."/>
        </authorList>
    </citation>
    <scope>NUCLEOTIDE SEQUENCE [LARGE SCALE GENOMIC DNA]</scope>
    <source>
        <strain evidence="4">CCUG 53915</strain>
    </source>
</reference>
<dbReference type="EMBL" id="JBHTLT010000131">
    <property type="protein sequence ID" value="MFD1206892.1"/>
    <property type="molecule type" value="Genomic_DNA"/>
</dbReference>